<evidence type="ECO:0008006" key="4">
    <source>
        <dbReference type="Google" id="ProtNLM"/>
    </source>
</evidence>
<evidence type="ECO:0000313" key="2">
    <source>
        <dbReference type="EMBL" id="KAF2745197.1"/>
    </source>
</evidence>
<evidence type="ECO:0000313" key="3">
    <source>
        <dbReference type="Proteomes" id="UP000799440"/>
    </source>
</evidence>
<dbReference type="InterPro" id="IPR035979">
    <property type="entry name" value="RBD_domain_sf"/>
</dbReference>
<dbReference type="Proteomes" id="UP000799440">
    <property type="component" value="Unassembled WGS sequence"/>
</dbReference>
<proteinExistence type="predicted"/>
<evidence type="ECO:0000256" key="1">
    <source>
        <dbReference type="SAM" id="MobiDB-lite"/>
    </source>
</evidence>
<feature type="region of interest" description="Disordered" evidence="1">
    <location>
        <begin position="1"/>
        <end position="30"/>
    </location>
</feature>
<dbReference type="GO" id="GO:0003676">
    <property type="term" value="F:nucleic acid binding"/>
    <property type="evidence" value="ECO:0007669"/>
    <property type="project" value="InterPro"/>
</dbReference>
<accession>A0A6A6V7P9</accession>
<reference evidence="2" key="1">
    <citation type="journal article" date="2020" name="Stud. Mycol.">
        <title>101 Dothideomycetes genomes: a test case for predicting lifestyles and emergence of pathogens.</title>
        <authorList>
            <person name="Haridas S."/>
            <person name="Albert R."/>
            <person name="Binder M."/>
            <person name="Bloem J."/>
            <person name="Labutti K."/>
            <person name="Salamov A."/>
            <person name="Andreopoulos B."/>
            <person name="Baker S."/>
            <person name="Barry K."/>
            <person name="Bills G."/>
            <person name="Bluhm B."/>
            <person name="Cannon C."/>
            <person name="Castanera R."/>
            <person name="Culley D."/>
            <person name="Daum C."/>
            <person name="Ezra D."/>
            <person name="Gonzalez J."/>
            <person name="Henrissat B."/>
            <person name="Kuo A."/>
            <person name="Liang C."/>
            <person name="Lipzen A."/>
            <person name="Lutzoni F."/>
            <person name="Magnuson J."/>
            <person name="Mondo S."/>
            <person name="Nolan M."/>
            <person name="Ohm R."/>
            <person name="Pangilinan J."/>
            <person name="Park H.-J."/>
            <person name="Ramirez L."/>
            <person name="Alfaro M."/>
            <person name="Sun H."/>
            <person name="Tritt A."/>
            <person name="Yoshinaga Y."/>
            <person name="Zwiers L.-H."/>
            <person name="Turgeon B."/>
            <person name="Goodwin S."/>
            <person name="Spatafora J."/>
            <person name="Crous P."/>
            <person name="Grigoriev I."/>
        </authorList>
    </citation>
    <scope>NUCLEOTIDE SEQUENCE</scope>
    <source>
        <strain evidence="2">CBS 119925</strain>
    </source>
</reference>
<sequence length="274" mass="30875">MRRANAMGQDDSARMGAPTAPMAWRKSTASRSYPPADSFIDIDGETDLTPSSGPSAPTLDHRTIVISNLSDRVTYNDIVSILRGGRIVDIFMRNDRTAMVTFAEGAVEFMAYVKRQDVYLHQKRLEFRWNDRPYNVPQHILDKIERVGATRNIVIRGAESKLITPTQIRDDLDHIHNLVVIDVKMVNGDAYVSTNSIQNVQFARTCLLSRTAYKGLRIQWYADECAQPLPPLPRRTRTPSGQAPAKPSPPVNRYSVLESDLLDDGFGEDDEDWL</sequence>
<dbReference type="EMBL" id="MU006584">
    <property type="protein sequence ID" value="KAF2745197.1"/>
    <property type="molecule type" value="Genomic_DNA"/>
</dbReference>
<feature type="region of interest" description="Disordered" evidence="1">
    <location>
        <begin position="229"/>
        <end position="254"/>
    </location>
</feature>
<protein>
    <recommendedName>
        <fullName evidence="4">RRM domain-containing protein</fullName>
    </recommendedName>
</protein>
<dbReference type="SUPFAM" id="SSF54928">
    <property type="entry name" value="RNA-binding domain, RBD"/>
    <property type="match status" value="1"/>
</dbReference>
<organism evidence="2 3">
    <name type="scientific">Sporormia fimetaria CBS 119925</name>
    <dbReference type="NCBI Taxonomy" id="1340428"/>
    <lineage>
        <taxon>Eukaryota</taxon>
        <taxon>Fungi</taxon>
        <taxon>Dikarya</taxon>
        <taxon>Ascomycota</taxon>
        <taxon>Pezizomycotina</taxon>
        <taxon>Dothideomycetes</taxon>
        <taxon>Pleosporomycetidae</taxon>
        <taxon>Pleosporales</taxon>
        <taxon>Sporormiaceae</taxon>
        <taxon>Sporormia</taxon>
    </lineage>
</organism>
<dbReference type="AlphaFoldDB" id="A0A6A6V7P9"/>
<keyword evidence="3" id="KW-1185">Reference proteome</keyword>
<gene>
    <name evidence="2" type="ORF">M011DRAFT_469901</name>
</gene>
<name>A0A6A6V7P9_9PLEO</name>
<dbReference type="OrthoDB" id="2935572at2759"/>